<evidence type="ECO:0000313" key="1">
    <source>
        <dbReference type="EMBL" id="JAP06271.1"/>
    </source>
</evidence>
<accession>A0A0V0GE01</accession>
<feature type="non-terminal residue" evidence="1">
    <location>
        <position position="1"/>
    </location>
</feature>
<organism evidence="1">
    <name type="scientific">Solanum chacoense</name>
    <name type="common">Chaco potato</name>
    <dbReference type="NCBI Taxonomy" id="4108"/>
    <lineage>
        <taxon>Eukaryota</taxon>
        <taxon>Viridiplantae</taxon>
        <taxon>Streptophyta</taxon>
        <taxon>Embryophyta</taxon>
        <taxon>Tracheophyta</taxon>
        <taxon>Spermatophyta</taxon>
        <taxon>Magnoliopsida</taxon>
        <taxon>eudicotyledons</taxon>
        <taxon>Gunneridae</taxon>
        <taxon>Pentapetalae</taxon>
        <taxon>asterids</taxon>
        <taxon>lamiids</taxon>
        <taxon>Solanales</taxon>
        <taxon>Solanaceae</taxon>
        <taxon>Solanoideae</taxon>
        <taxon>Solaneae</taxon>
        <taxon>Solanum</taxon>
    </lineage>
</organism>
<reference evidence="1" key="1">
    <citation type="submission" date="2015-12" db="EMBL/GenBank/DDBJ databases">
        <title>Gene expression during late stages of embryo sac development: a critical building block for successful pollen-pistil interactions.</title>
        <authorList>
            <person name="Liu Y."/>
            <person name="Joly V."/>
            <person name="Sabar M."/>
            <person name="Matton D.P."/>
        </authorList>
    </citation>
    <scope>NUCLEOTIDE SEQUENCE</scope>
</reference>
<proteinExistence type="predicted"/>
<sequence>NKKSEHIRCRKWSRVKHVCVRIPNKIDVPREDHVHMCIPKEKAKRISNKKKEISAHTGGNK</sequence>
<dbReference type="EMBL" id="GEDG01042014">
    <property type="protein sequence ID" value="JAP06271.1"/>
    <property type="molecule type" value="Transcribed_RNA"/>
</dbReference>
<dbReference type="AlphaFoldDB" id="A0A0V0GE01"/>
<name>A0A0V0GE01_SOLCH</name>
<protein>
    <submittedName>
        <fullName evidence="1">Putative ovule protein</fullName>
    </submittedName>
</protein>